<keyword evidence="4 12" id="KW-0812">Transmembrane</keyword>
<keyword evidence="7 12" id="KW-0406">Ion transport</keyword>
<keyword evidence="8 12" id="KW-0472">Membrane</keyword>
<feature type="transmembrane region" description="Helical" evidence="12">
    <location>
        <begin position="101"/>
        <end position="123"/>
    </location>
</feature>
<dbReference type="Proteomes" id="UP001241603">
    <property type="component" value="Unassembled WGS sequence"/>
</dbReference>
<evidence type="ECO:0000256" key="3">
    <source>
        <dbReference type="ARBA" id="ARBA00022519"/>
    </source>
</evidence>
<protein>
    <recommendedName>
        <fullName evidence="12">Fluoride-specific ion channel FluC</fullName>
    </recommendedName>
</protein>
<evidence type="ECO:0000256" key="1">
    <source>
        <dbReference type="ARBA" id="ARBA00004651"/>
    </source>
</evidence>
<dbReference type="NCBIfam" id="TIGR00494">
    <property type="entry name" value="crcB"/>
    <property type="match status" value="1"/>
</dbReference>
<feature type="transmembrane region" description="Helical" evidence="12">
    <location>
        <begin position="34"/>
        <end position="57"/>
    </location>
</feature>
<keyword evidence="3" id="KW-0997">Cell inner membrane</keyword>
<dbReference type="NCBIfam" id="NF010794">
    <property type="entry name" value="PRK14198.1"/>
    <property type="match status" value="1"/>
</dbReference>
<evidence type="ECO:0000256" key="9">
    <source>
        <dbReference type="ARBA" id="ARBA00023303"/>
    </source>
</evidence>
<reference evidence="13 14" key="1">
    <citation type="submission" date="2023-07" db="EMBL/GenBank/DDBJ databases">
        <title>Genomic Encyclopedia of Type Strains, Phase IV (KMG-IV): sequencing the most valuable type-strain genomes for metagenomic binning, comparative biology and taxonomic classification.</title>
        <authorList>
            <person name="Goeker M."/>
        </authorList>
    </citation>
    <scope>NUCLEOTIDE SEQUENCE [LARGE SCALE GENOMIC DNA]</scope>
    <source>
        <strain evidence="13 14">B6-8</strain>
    </source>
</reference>
<evidence type="ECO:0000313" key="14">
    <source>
        <dbReference type="Proteomes" id="UP001241603"/>
    </source>
</evidence>
<keyword evidence="6 12" id="KW-0915">Sodium</keyword>
<keyword evidence="12" id="KW-0479">Metal-binding</keyword>
<evidence type="ECO:0000256" key="12">
    <source>
        <dbReference type="HAMAP-Rule" id="MF_00454"/>
    </source>
</evidence>
<dbReference type="PANTHER" id="PTHR28259:SF1">
    <property type="entry name" value="FLUORIDE EXPORT PROTEIN 1-RELATED"/>
    <property type="match status" value="1"/>
</dbReference>
<dbReference type="NCBIfam" id="NF010791">
    <property type="entry name" value="PRK14195.1"/>
    <property type="match status" value="1"/>
</dbReference>
<comment type="catalytic activity">
    <reaction evidence="11">
        <text>fluoride(in) = fluoride(out)</text>
        <dbReference type="Rhea" id="RHEA:76159"/>
        <dbReference type="ChEBI" id="CHEBI:17051"/>
    </reaction>
    <physiologicalReaction direction="left-to-right" evidence="11">
        <dbReference type="Rhea" id="RHEA:76160"/>
    </physiologicalReaction>
</comment>
<evidence type="ECO:0000256" key="5">
    <source>
        <dbReference type="ARBA" id="ARBA00022989"/>
    </source>
</evidence>
<evidence type="ECO:0000256" key="4">
    <source>
        <dbReference type="ARBA" id="ARBA00022692"/>
    </source>
</evidence>
<evidence type="ECO:0000256" key="2">
    <source>
        <dbReference type="ARBA" id="ARBA00022475"/>
    </source>
</evidence>
<accession>A0ABU0H138</accession>
<evidence type="ECO:0000256" key="8">
    <source>
        <dbReference type="ARBA" id="ARBA00023136"/>
    </source>
</evidence>
<dbReference type="RefSeq" id="WP_266346952.1">
    <property type="nucleotide sequence ID" value="NZ_JAPKNG010000001.1"/>
</dbReference>
<keyword evidence="5 12" id="KW-1133">Transmembrane helix</keyword>
<comment type="subcellular location">
    <subcellularLocation>
        <location evidence="1 12">Cell membrane</location>
        <topology evidence="1 12">Multi-pass membrane protein</topology>
    </subcellularLocation>
</comment>
<dbReference type="Pfam" id="PF02537">
    <property type="entry name" value="CRCB"/>
    <property type="match status" value="1"/>
</dbReference>
<comment type="caution">
    <text evidence="13">The sequence shown here is derived from an EMBL/GenBank/DDBJ whole genome shotgun (WGS) entry which is preliminary data.</text>
</comment>
<evidence type="ECO:0000256" key="10">
    <source>
        <dbReference type="ARBA" id="ARBA00035120"/>
    </source>
</evidence>
<comment type="activity regulation">
    <text evidence="12">Na(+) is not transported, but it plays an essential structural role and its presence is essential for fluoride channel function.</text>
</comment>
<evidence type="ECO:0000256" key="11">
    <source>
        <dbReference type="ARBA" id="ARBA00035585"/>
    </source>
</evidence>
<sequence length="128" mass="13466">MYLATIVFFGAGIGGVLRHLVNLGAARLLGVGFPWGTLTVNVVGSFVMGVLAGYFAFRADQPGMQEWRFFLATGILGGFTTFSTFSLDLAVLYERGALGTAALYGVTSVAVAVLALFLGLFLVRTFAG</sequence>
<comment type="function">
    <text evidence="12">Fluoride-specific ion channel. Important for reducing fluoride concentration in the cell, thus reducing its toxicity.</text>
</comment>
<evidence type="ECO:0000256" key="7">
    <source>
        <dbReference type="ARBA" id="ARBA00023065"/>
    </source>
</evidence>
<comment type="similarity">
    <text evidence="10 12">Belongs to the fluoride channel Fluc/FEX (TC 1.A.43) family.</text>
</comment>
<keyword evidence="2 12" id="KW-1003">Cell membrane</keyword>
<feature type="transmembrane region" description="Helical" evidence="12">
    <location>
        <begin position="69"/>
        <end position="89"/>
    </location>
</feature>
<dbReference type="HAMAP" id="MF_00454">
    <property type="entry name" value="FluC"/>
    <property type="match status" value="1"/>
</dbReference>
<keyword evidence="12" id="KW-0813">Transport</keyword>
<feature type="binding site" evidence="12">
    <location>
        <position position="77"/>
    </location>
    <ligand>
        <name>Na(+)</name>
        <dbReference type="ChEBI" id="CHEBI:29101"/>
        <note>structural</note>
    </ligand>
</feature>
<organism evidence="13 14">
    <name type="scientific">Kaistia dalseonensis</name>
    <dbReference type="NCBI Taxonomy" id="410840"/>
    <lineage>
        <taxon>Bacteria</taxon>
        <taxon>Pseudomonadati</taxon>
        <taxon>Pseudomonadota</taxon>
        <taxon>Alphaproteobacteria</taxon>
        <taxon>Hyphomicrobiales</taxon>
        <taxon>Kaistiaceae</taxon>
        <taxon>Kaistia</taxon>
    </lineage>
</organism>
<dbReference type="EMBL" id="JAUSVO010000001">
    <property type="protein sequence ID" value="MDQ0436007.1"/>
    <property type="molecule type" value="Genomic_DNA"/>
</dbReference>
<gene>
    <name evidence="12" type="primary">fluC</name>
    <name evidence="12" type="synonym">crcB</name>
    <name evidence="13" type="ORF">QO014_000377</name>
</gene>
<keyword evidence="9 12" id="KW-0407">Ion channel</keyword>
<evidence type="ECO:0000313" key="13">
    <source>
        <dbReference type="EMBL" id="MDQ0436007.1"/>
    </source>
</evidence>
<keyword evidence="14" id="KW-1185">Reference proteome</keyword>
<proteinExistence type="inferred from homology"/>
<dbReference type="InterPro" id="IPR003691">
    <property type="entry name" value="FluC"/>
</dbReference>
<feature type="binding site" evidence="12">
    <location>
        <position position="80"/>
    </location>
    <ligand>
        <name>Na(+)</name>
        <dbReference type="ChEBI" id="CHEBI:29101"/>
        <note>structural</note>
    </ligand>
</feature>
<name>A0ABU0H138_9HYPH</name>
<dbReference type="PANTHER" id="PTHR28259">
    <property type="entry name" value="FLUORIDE EXPORT PROTEIN 1-RELATED"/>
    <property type="match status" value="1"/>
</dbReference>
<evidence type="ECO:0000256" key="6">
    <source>
        <dbReference type="ARBA" id="ARBA00023053"/>
    </source>
</evidence>